<sequence length="105" mass="12705">MYPDRPERLSAERWLSFRFDDLVAWPSPAFVRKALARLGWRPRWLPVGERDWFHRPSERFLRFFTQPRVTAYLPDEPRETDYGSTLFRRIQEVMLEGGFNSWDLG</sequence>
<reference evidence="1 2" key="1">
    <citation type="submission" date="2019-08" db="EMBL/GenBank/DDBJ databases">
        <title>Deep-cultivation of Planctomycetes and their phenomic and genomic characterization uncovers novel biology.</title>
        <authorList>
            <person name="Wiegand S."/>
            <person name="Jogler M."/>
            <person name="Boedeker C."/>
            <person name="Pinto D."/>
            <person name="Vollmers J."/>
            <person name="Rivas-Marin E."/>
            <person name="Kohn T."/>
            <person name="Peeters S.H."/>
            <person name="Heuer A."/>
            <person name="Rast P."/>
            <person name="Oberbeckmann S."/>
            <person name="Bunk B."/>
            <person name="Jeske O."/>
            <person name="Meyerdierks A."/>
            <person name="Storesund J.E."/>
            <person name="Kallscheuer N."/>
            <person name="Luecker S."/>
            <person name="Lage O.M."/>
            <person name="Pohl T."/>
            <person name="Merkel B.J."/>
            <person name="Hornburger P."/>
            <person name="Mueller R.-W."/>
            <person name="Bruemmer F."/>
            <person name="Labrenz M."/>
            <person name="Spormann A.M."/>
            <person name="Op den Camp H."/>
            <person name="Overmann J."/>
            <person name="Amann R."/>
            <person name="Jetten M.S.M."/>
            <person name="Mascher T."/>
            <person name="Medema M.H."/>
            <person name="Devos D.P."/>
            <person name="Kaster A.-K."/>
            <person name="Ovreas L."/>
            <person name="Rohde M."/>
            <person name="Galperin M.Y."/>
            <person name="Jogler C."/>
        </authorList>
    </citation>
    <scope>NUCLEOTIDE SEQUENCE [LARGE SCALE GENOMIC DNA]</scope>
    <source>
        <strain evidence="1 2">OJF2</strain>
    </source>
</reference>
<proteinExistence type="predicted"/>
<evidence type="ECO:0000313" key="1">
    <source>
        <dbReference type="EMBL" id="QEH34925.1"/>
    </source>
</evidence>
<dbReference type="AlphaFoldDB" id="A0A5B9W497"/>
<keyword evidence="2" id="KW-1185">Reference proteome</keyword>
<accession>A0A5B9W497</accession>
<protein>
    <submittedName>
        <fullName evidence="1">Uncharacterized protein</fullName>
    </submittedName>
</protein>
<gene>
    <name evidence="1" type="ORF">OJF2_34700</name>
</gene>
<dbReference type="Proteomes" id="UP000324233">
    <property type="component" value="Chromosome"/>
</dbReference>
<dbReference type="KEGG" id="agv:OJF2_34700"/>
<name>A0A5B9W497_9BACT</name>
<evidence type="ECO:0000313" key="2">
    <source>
        <dbReference type="Proteomes" id="UP000324233"/>
    </source>
</evidence>
<organism evidence="1 2">
    <name type="scientific">Aquisphaera giovannonii</name>
    <dbReference type="NCBI Taxonomy" id="406548"/>
    <lineage>
        <taxon>Bacteria</taxon>
        <taxon>Pseudomonadati</taxon>
        <taxon>Planctomycetota</taxon>
        <taxon>Planctomycetia</taxon>
        <taxon>Isosphaerales</taxon>
        <taxon>Isosphaeraceae</taxon>
        <taxon>Aquisphaera</taxon>
    </lineage>
</organism>
<dbReference type="EMBL" id="CP042997">
    <property type="protein sequence ID" value="QEH34925.1"/>
    <property type="molecule type" value="Genomic_DNA"/>
</dbReference>